<dbReference type="PROSITE" id="PS51163">
    <property type="entry name" value="YRDC"/>
    <property type="match status" value="1"/>
</dbReference>
<keyword evidence="4" id="KW-0963">Cytoplasm</keyword>
<sequence>MPQISLHDLVAKAHSGEFLISFPTDTVPALSVRPDRADLIFAAKQRQLDKPLILMAATIAELWAYVAGSPAERQLWQQVADRYLPGALTLVLPASDRVPPTMNPKQPTTIGVRVPNHPIAIAILTQTGPLATTSANRSGQPALQTMAEIAVAFPQVFTLLPSAASTLAASASTASPSGVPSTVIRWTGNGWEILRQGAVCLKDEELKES</sequence>
<dbReference type="GO" id="GO:0006450">
    <property type="term" value="P:regulation of translational fidelity"/>
    <property type="evidence" value="ECO:0007669"/>
    <property type="project" value="TreeGrafter"/>
</dbReference>
<dbReference type="InterPro" id="IPR006070">
    <property type="entry name" value="Sua5-like_dom"/>
</dbReference>
<accession>A0A2T1ECH4</accession>
<evidence type="ECO:0000256" key="9">
    <source>
        <dbReference type="ARBA" id="ARBA00022840"/>
    </source>
</evidence>
<evidence type="ECO:0000256" key="2">
    <source>
        <dbReference type="ARBA" id="ARBA00007663"/>
    </source>
</evidence>
<evidence type="ECO:0000256" key="1">
    <source>
        <dbReference type="ARBA" id="ARBA00004496"/>
    </source>
</evidence>
<comment type="catalytic activity">
    <reaction evidence="11">
        <text>L-threonine + hydrogencarbonate + ATP = L-threonylcarbamoyladenylate + diphosphate + H2O</text>
        <dbReference type="Rhea" id="RHEA:36407"/>
        <dbReference type="ChEBI" id="CHEBI:15377"/>
        <dbReference type="ChEBI" id="CHEBI:17544"/>
        <dbReference type="ChEBI" id="CHEBI:30616"/>
        <dbReference type="ChEBI" id="CHEBI:33019"/>
        <dbReference type="ChEBI" id="CHEBI:57926"/>
        <dbReference type="ChEBI" id="CHEBI:73682"/>
        <dbReference type="EC" id="2.7.7.87"/>
    </reaction>
</comment>
<dbReference type="GO" id="GO:0005737">
    <property type="term" value="C:cytoplasm"/>
    <property type="evidence" value="ECO:0007669"/>
    <property type="project" value="UniProtKB-SubCell"/>
</dbReference>
<dbReference type="OrthoDB" id="9814580at2"/>
<evidence type="ECO:0000256" key="7">
    <source>
        <dbReference type="ARBA" id="ARBA00022695"/>
    </source>
</evidence>
<keyword evidence="7" id="KW-0548">Nucleotidyltransferase</keyword>
<dbReference type="Pfam" id="PF01300">
    <property type="entry name" value="Sua5_yciO_yrdC"/>
    <property type="match status" value="1"/>
</dbReference>
<dbReference type="Proteomes" id="UP000239576">
    <property type="component" value="Unassembled WGS sequence"/>
</dbReference>
<feature type="domain" description="YrdC-like" evidence="12">
    <location>
        <begin position="3"/>
        <end position="199"/>
    </location>
</feature>
<dbReference type="GO" id="GO:0003725">
    <property type="term" value="F:double-stranded RNA binding"/>
    <property type="evidence" value="ECO:0007669"/>
    <property type="project" value="InterPro"/>
</dbReference>
<evidence type="ECO:0000256" key="11">
    <source>
        <dbReference type="ARBA" id="ARBA00048366"/>
    </source>
</evidence>
<dbReference type="RefSeq" id="WP_106255944.1">
    <property type="nucleotide sequence ID" value="NZ_CAWNSW010000009.1"/>
</dbReference>
<evidence type="ECO:0000256" key="10">
    <source>
        <dbReference type="ARBA" id="ARBA00029774"/>
    </source>
</evidence>
<organism evidence="13 14">
    <name type="scientific">Stenomitos frigidus ULC18</name>
    <dbReference type="NCBI Taxonomy" id="2107698"/>
    <lineage>
        <taxon>Bacteria</taxon>
        <taxon>Bacillati</taxon>
        <taxon>Cyanobacteriota</taxon>
        <taxon>Cyanophyceae</taxon>
        <taxon>Leptolyngbyales</taxon>
        <taxon>Leptolyngbyaceae</taxon>
        <taxon>Stenomitos</taxon>
    </lineage>
</organism>
<reference evidence="13 14" key="2">
    <citation type="submission" date="2018-03" db="EMBL/GenBank/DDBJ databases">
        <title>The ancient ancestry and fast evolution of plastids.</title>
        <authorList>
            <person name="Moore K.R."/>
            <person name="Magnabosco C."/>
            <person name="Momper L."/>
            <person name="Gold D.A."/>
            <person name="Bosak T."/>
            <person name="Fournier G.P."/>
        </authorList>
    </citation>
    <scope>NUCLEOTIDE SEQUENCE [LARGE SCALE GENOMIC DNA]</scope>
    <source>
        <strain evidence="13 14">ULC18</strain>
    </source>
</reference>
<comment type="subcellular location">
    <subcellularLocation>
        <location evidence="1">Cytoplasm</location>
    </subcellularLocation>
</comment>
<evidence type="ECO:0000256" key="5">
    <source>
        <dbReference type="ARBA" id="ARBA00022679"/>
    </source>
</evidence>
<dbReference type="InterPro" id="IPR017945">
    <property type="entry name" value="DHBP_synth_RibB-like_a/b_dom"/>
</dbReference>
<dbReference type="SUPFAM" id="SSF55821">
    <property type="entry name" value="YrdC/RibB"/>
    <property type="match status" value="1"/>
</dbReference>
<dbReference type="InterPro" id="IPR050156">
    <property type="entry name" value="TC-AMP_synthase_SUA5"/>
</dbReference>
<evidence type="ECO:0000256" key="4">
    <source>
        <dbReference type="ARBA" id="ARBA00022490"/>
    </source>
</evidence>
<dbReference type="GO" id="GO:0061710">
    <property type="term" value="F:L-threonylcarbamoyladenylate synthase"/>
    <property type="evidence" value="ECO:0007669"/>
    <property type="project" value="UniProtKB-EC"/>
</dbReference>
<keyword evidence="6" id="KW-0819">tRNA processing</keyword>
<dbReference type="PANTHER" id="PTHR17490">
    <property type="entry name" value="SUA5"/>
    <property type="match status" value="1"/>
</dbReference>
<dbReference type="PANTHER" id="PTHR17490:SF16">
    <property type="entry name" value="THREONYLCARBAMOYL-AMP SYNTHASE"/>
    <property type="match status" value="1"/>
</dbReference>
<evidence type="ECO:0000259" key="12">
    <source>
        <dbReference type="PROSITE" id="PS51163"/>
    </source>
</evidence>
<evidence type="ECO:0000256" key="6">
    <source>
        <dbReference type="ARBA" id="ARBA00022694"/>
    </source>
</evidence>
<gene>
    <name evidence="13" type="ORF">C7B82_08880</name>
</gene>
<dbReference type="EMBL" id="PVWK01000052">
    <property type="protein sequence ID" value="PSB30408.1"/>
    <property type="molecule type" value="Genomic_DNA"/>
</dbReference>
<keyword evidence="9" id="KW-0067">ATP-binding</keyword>
<keyword evidence="5" id="KW-0808">Transferase</keyword>
<keyword evidence="14" id="KW-1185">Reference proteome</keyword>
<dbReference type="GO" id="GO:0008033">
    <property type="term" value="P:tRNA processing"/>
    <property type="evidence" value="ECO:0007669"/>
    <property type="project" value="UniProtKB-KW"/>
</dbReference>
<protein>
    <recommendedName>
        <fullName evidence="10">L-threonylcarbamoyladenylate synthase</fullName>
        <ecNumber evidence="3">2.7.7.87</ecNumber>
    </recommendedName>
    <alternativeName>
        <fullName evidence="10">L-threonylcarbamoyladenylate synthase</fullName>
    </alternativeName>
</protein>
<keyword evidence="8" id="KW-0547">Nucleotide-binding</keyword>
<reference evidence="14" key="1">
    <citation type="submission" date="2018-02" db="EMBL/GenBank/DDBJ databases">
        <authorList>
            <person name="Moore K."/>
            <person name="Momper L."/>
        </authorList>
    </citation>
    <scope>NUCLEOTIDE SEQUENCE [LARGE SCALE GENOMIC DNA]</scope>
    <source>
        <strain evidence="14">ULC18</strain>
    </source>
</reference>
<proteinExistence type="inferred from homology"/>
<evidence type="ECO:0000256" key="8">
    <source>
        <dbReference type="ARBA" id="ARBA00022741"/>
    </source>
</evidence>
<dbReference type="GO" id="GO:0000049">
    <property type="term" value="F:tRNA binding"/>
    <property type="evidence" value="ECO:0007669"/>
    <property type="project" value="TreeGrafter"/>
</dbReference>
<evidence type="ECO:0000256" key="3">
    <source>
        <dbReference type="ARBA" id="ARBA00012584"/>
    </source>
</evidence>
<dbReference type="AlphaFoldDB" id="A0A2T1ECH4"/>
<comment type="similarity">
    <text evidence="2">Belongs to the SUA5 family.</text>
</comment>
<name>A0A2T1ECH4_9CYAN</name>
<dbReference type="Gene3D" id="3.90.870.10">
    <property type="entry name" value="DHBP synthase"/>
    <property type="match status" value="1"/>
</dbReference>
<comment type="caution">
    <text evidence="13">The sequence shown here is derived from an EMBL/GenBank/DDBJ whole genome shotgun (WGS) entry which is preliminary data.</text>
</comment>
<dbReference type="EC" id="2.7.7.87" evidence="3"/>
<evidence type="ECO:0000313" key="13">
    <source>
        <dbReference type="EMBL" id="PSB30408.1"/>
    </source>
</evidence>
<dbReference type="GO" id="GO:0005524">
    <property type="term" value="F:ATP binding"/>
    <property type="evidence" value="ECO:0007669"/>
    <property type="project" value="UniProtKB-KW"/>
</dbReference>
<evidence type="ECO:0000313" key="14">
    <source>
        <dbReference type="Proteomes" id="UP000239576"/>
    </source>
</evidence>